<geneLocation type="plasmid" evidence="2 3">
    <name>Cy782201</name>
</geneLocation>
<evidence type="ECO:0000256" key="1">
    <source>
        <dbReference type="SAM" id="Phobius"/>
    </source>
</evidence>
<evidence type="ECO:0000313" key="2">
    <source>
        <dbReference type="EMBL" id="ADN17660.1"/>
    </source>
</evidence>
<name>E0UL30_GLOV7</name>
<keyword evidence="3" id="KW-1185">Reference proteome</keyword>
<keyword evidence="1" id="KW-1133">Transmembrane helix</keyword>
<accession>E0UL30</accession>
<organism evidence="2 3">
    <name type="scientific">Gloeothece verrucosa (strain PCC 7822)</name>
    <name type="common">Cyanothece sp. (strain PCC 7822)</name>
    <dbReference type="NCBI Taxonomy" id="497965"/>
    <lineage>
        <taxon>Bacteria</taxon>
        <taxon>Bacillati</taxon>
        <taxon>Cyanobacteriota</taxon>
        <taxon>Cyanophyceae</taxon>
        <taxon>Oscillatoriophycideae</taxon>
        <taxon>Chroococcales</taxon>
        <taxon>Aphanothecaceae</taxon>
        <taxon>Gloeothece</taxon>
        <taxon>Gloeothece verrucosa</taxon>
    </lineage>
</organism>
<dbReference type="KEGG" id="cyj:Cyan7822_5804"/>
<protein>
    <submittedName>
        <fullName evidence="2">Uncharacterized protein</fullName>
    </submittedName>
</protein>
<keyword evidence="2" id="KW-0614">Plasmid</keyword>
<sequence>MNTWTNRAKKVKFLNIIKLATVNRFLTKKIKTLYKISIFLRVSSSVCAVIGGILLAAKITFSGYGFVFLAMSSSQLLVASILNKDITMIIYAASVFVCVDCFGLYRWLLV</sequence>
<dbReference type="RefSeq" id="WP_013334410.1">
    <property type="nucleotide sequence ID" value="NC_014533.1"/>
</dbReference>
<dbReference type="HOGENOM" id="CLU_2166788_0_0_3"/>
<gene>
    <name evidence="2" type="ordered locus">Cyan7822_5804</name>
</gene>
<dbReference type="AlphaFoldDB" id="E0UL30"/>
<proteinExistence type="predicted"/>
<dbReference type="EMBL" id="CP002199">
    <property type="protein sequence ID" value="ADN17660.1"/>
    <property type="molecule type" value="Genomic_DNA"/>
</dbReference>
<evidence type="ECO:0000313" key="3">
    <source>
        <dbReference type="Proteomes" id="UP000008206"/>
    </source>
</evidence>
<dbReference type="Proteomes" id="UP000008206">
    <property type="component" value="Plasmid Cy782201"/>
</dbReference>
<feature type="transmembrane region" description="Helical" evidence="1">
    <location>
        <begin position="89"/>
        <end position="108"/>
    </location>
</feature>
<reference evidence="3" key="1">
    <citation type="journal article" date="2011" name="MBio">
        <title>Novel metabolic attributes of the genus Cyanothece, comprising a group of unicellular nitrogen-fixing Cyanobacteria.</title>
        <authorList>
            <person name="Bandyopadhyay A."/>
            <person name="Elvitigala T."/>
            <person name="Welsh E."/>
            <person name="Stockel J."/>
            <person name="Liberton M."/>
            <person name="Min H."/>
            <person name="Sherman L.A."/>
            <person name="Pakrasi H.B."/>
        </authorList>
    </citation>
    <scope>NUCLEOTIDE SEQUENCE [LARGE SCALE GENOMIC DNA]</scope>
    <source>
        <strain evidence="3">PCC 7822</strain>
        <plasmid evidence="3">Cy782201</plasmid>
    </source>
</reference>
<keyword evidence="1" id="KW-0472">Membrane</keyword>
<keyword evidence="1" id="KW-0812">Transmembrane</keyword>